<dbReference type="InterPro" id="IPR009075">
    <property type="entry name" value="AcylCo_DH/oxidase_C"/>
</dbReference>
<dbReference type="RefSeq" id="WP_311066108.1">
    <property type="nucleotide sequence ID" value="NZ_CP134501.1"/>
</dbReference>
<dbReference type="InterPro" id="IPR046373">
    <property type="entry name" value="Acyl-CoA_Oxase/DH_mid-dom_sf"/>
</dbReference>
<keyword evidence="5 9" id="KW-0560">Oxidoreductase</keyword>
<comment type="similarity">
    <text evidence="2 5">Belongs to the acyl-CoA dehydrogenase family.</text>
</comment>
<proteinExistence type="inferred from homology"/>
<dbReference type="EMBL" id="CP134501">
    <property type="protein sequence ID" value="WNF31505.1"/>
    <property type="molecule type" value="Genomic_DNA"/>
</dbReference>
<dbReference type="Proteomes" id="UP001303701">
    <property type="component" value="Chromosome"/>
</dbReference>
<gene>
    <name evidence="9" type="ORF">RI196_09265</name>
</gene>
<evidence type="ECO:0000259" key="8">
    <source>
        <dbReference type="Pfam" id="PF02771"/>
    </source>
</evidence>
<evidence type="ECO:0000313" key="10">
    <source>
        <dbReference type="Proteomes" id="UP001303701"/>
    </source>
</evidence>
<evidence type="ECO:0000313" key="9">
    <source>
        <dbReference type="EMBL" id="WNF31505.1"/>
    </source>
</evidence>
<keyword evidence="10" id="KW-1185">Reference proteome</keyword>
<evidence type="ECO:0000256" key="1">
    <source>
        <dbReference type="ARBA" id="ARBA00001974"/>
    </source>
</evidence>
<protein>
    <submittedName>
        <fullName evidence="9">Acyl-CoA dehydrogenase family protein</fullName>
        <ecNumber evidence="9">1.-.-.-</ecNumber>
    </submittedName>
</protein>
<dbReference type="Pfam" id="PF00441">
    <property type="entry name" value="Acyl-CoA_dh_1"/>
    <property type="match status" value="1"/>
</dbReference>
<dbReference type="EC" id="1.-.-.-" evidence="9"/>
<dbReference type="InterPro" id="IPR036250">
    <property type="entry name" value="AcylCo_DH-like_C"/>
</dbReference>
<dbReference type="Gene3D" id="2.40.110.10">
    <property type="entry name" value="Butyryl-CoA Dehydrogenase, subunit A, domain 2"/>
    <property type="match status" value="1"/>
</dbReference>
<dbReference type="GO" id="GO:0016491">
    <property type="term" value="F:oxidoreductase activity"/>
    <property type="evidence" value="ECO:0007669"/>
    <property type="project" value="UniProtKB-KW"/>
</dbReference>
<dbReference type="InterPro" id="IPR037069">
    <property type="entry name" value="AcylCoA_DH/ox_N_sf"/>
</dbReference>
<dbReference type="Pfam" id="PF02770">
    <property type="entry name" value="Acyl-CoA_dh_M"/>
    <property type="match status" value="1"/>
</dbReference>
<evidence type="ECO:0000259" key="7">
    <source>
        <dbReference type="Pfam" id="PF02770"/>
    </source>
</evidence>
<evidence type="ECO:0000256" key="5">
    <source>
        <dbReference type="RuleBase" id="RU362125"/>
    </source>
</evidence>
<dbReference type="InterPro" id="IPR013786">
    <property type="entry name" value="AcylCoA_DH/ox_N"/>
</dbReference>
<feature type="domain" description="Acyl-CoA dehydrogenase/oxidase C-terminal" evidence="6">
    <location>
        <begin position="247"/>
        <end position="391"/>
    </location>
</feature>
<dbReference type="GeneID" id="301126159"/>
<keyword evidence="3 5" id="KW-0285">Flavoprotein</keyword>
<reference evidence="9 10" key="1">
    <citation type="submission" date="2023-09" db="EMBL/GenBank/DDBJ databases">
        <title>Different Types of Thermotolerant Ring-Cleaving Dioxygenases derived from Aeribacillus composti HB-1 applied for multiple aromatic hydrocarbons removal.</title>
        <authorList>
            <person name="Cao L."/>
            <person name="Li M."/>
            <person name="Ma T."/>
        </authorList>
    </citation>
    <scope>NUCLEOTIDE SEQUENCE [LARGE SCALE GENOMIC DNA]</scope>
    <source>
        <strain evidence="9 10">HB-1</strain>
    </source>
</reference>
<name>A0ABY9W5R4_9BACI</name>
<accession>A0ABY9W5R4</accession>
<sequence length="392" mass="43325">MSRIISENENPITLTLGQVHEKIREIVDKVIRPNADRIDRSKEFPSENIAVLAKEGFNSILLPEKLEGLGLNYSAFAIVVQEIAKACPSTALIYTMHVEAARTIYSHGNEDQWERWLKPIRSGKFGTTSTSEGATGGHYWYNISEAVRTDDGYIINAQKSFTTSSGFADFYVFQTKTPNAKSPDDITYFIVDGHQEGIEAGEWAALGVRGNHSSSLTLRNVFVDKKDRLGEEGEGKEIVQNGIAYLIGLGATWTGTAIGILDETLAYAKRKVHQDVNKALSDYQVIRSQLAKAKILTDSLQAWQKDLASQLDEWLESGEKYAPEELKNSLLEFKVLASDAANEIAQIGLDISGGFGYREGTLERLYRDARAGSAMGPSNHIAREMIGKNLLD</sequence>
<dbReference type="PANTHER" id="PTHR43884:SF12">
    <property type="entry name" value="ISOVALERYL-COA DEHYDROGENASE, MITOCHONDRIAL-RELATED"/>
    <property type="match status" value="1"/>
</dbReference>
<dbReference type="PIRSF" id="PIRSF016578">
    <property type="entry name" value="HsaA"/>
    <property type="match status" value="1"/>
</dbReference>
<evidence type="ECO:0000259" key="6">
    <source>
        <dbReference type="Pfam" id="PF00441"/>
    </source>
</evidence>
<dbReference type="Gene3D" id="1.10.540.10">
    <property type="entry name" value="Acyl-CoA dehydrogenase/oxidase, N-terminal domain"/>
    <property type="match status" value="1"/>
</dbReference>
<evidence type="ECO:0000256" key="4">
    <source>
        <dbReference type="ARBA" id="ARBA00022827"/>
    </source>
</evidence>
<feature type="domain" description="Acyl-CoA dehydrogenase/oxidase N-terminal" evidence="8">
    <location>
        <begin position="19"/>
        <end position="124"/>
    </location>
</feature>
<dbReference type="Gene3D" id="1.20.140.10">
    <property type="entry name" value="Butyryl-CoA Dehydrogenase, subunit A, domain 3"/>
    <property type="match status" value="1"/>
</dbReference>
<dbReference type="InterPro" id="IPR006091">
    <property type="entry name" value="Acyl-CoA_Oxase/DH_mid-dom"/>
</dbReference>
<dbReference type="SUPFAM" id="SSF56645">
    <property type="entry name" value="Acyl-CoA dehydrogenase NM domain-like"/>
    <property type="match status" value="1"/>
</dbReference>
<dbReference type="Pfam" id="PF02771">
    <property type="entry name" value="Acyl-CoA_dh_N"/>
    <property type="match status" value="1"/>
</dbReference>
<keyword evidence="4 5" id="KW-0274">FAD</keyword>
<comment type="cofactor">
    <cofactor evidence="1 5">
        <name>FAD</name>
        <dbReference type="ChEBI" id="CHEBI:57692"/>
    </cofactor>
</comment>
<dbReference type="SUPFAM" id="SSF47203">
    <property type="entry name" value="Acyl-CoA dehydrogenase C-terminal domain-like"/>
    <property type="match status" value="1"/>
</dbReference>
<organism evidence="9 10">
    <name type="scientific">Aeribacillus composti</name>
    <dbReference type="NCBI Taxonomy" id="1868734"/>
    <lineage>
        <taxon>Bacteria</taxon>
        <taxon>Bacillati</taxon>
        <taxon>Bacillota</taxon>
        <taxon>Bacilli</taxon>
        <taxon>Bacillales</taxon>
        <taxon>Bacillaceae</taxon>
        <taxon>Aeribacillus</taxon>
    </lineage>
</organism>
<feature type="domain" description="Acyl-CoA oxidase/dehydrogenase middle" evidence="7">
    <location>
        <begin position="137"/>
        <end position="221"/>
    </location>
</feature>
<dbReference type="InterPro" id="IPR009100">
    <property type="entry name" value="AcylCoA_DH/oxidase_NM_dom_sf"/>
</dbReference>
<dbReference type="PANTHER" id="PTHR43884">
    <property type="entry name" value="ACYL-COA DEHYDROGENASE"/>
    <property type="match status" value="1"/>
</dbReference>
<evidence type="ECO:0000256" key="2">
    <source>
        <dbReference type="ARBA" id="ARBA00009347"/>
    </source>
</evidence>
<evidence type="ECO:0000256" key="3">
    <source>
        <dbReference type="ARBA" id="ARBA00022630"/>
    </source>
</evidence>